<dbReference type="Gene3D" id="2.60.120.1440">
    <property type="match status" value="1"/>
</dbReference>
<dbReference type="Gene3D" id="3.55.50.30">
    <property type="match status" value="1"/>
</dbReference>
<proteinExistence type="predicted"/>
<dbReference type="InterPro" id="IPR006860">
    <property type="entry name" value="FecR"/>
</dbReference>
<dbReference type="InterPro" id="IPR032508">
    <property type="entry name" value="FecR_C"/>
</dbReference>
<dbReference type="Pfam" id="PF16344">
    <property type="entry name" value="FecR_C"/>
    <property type="match status" value="1"/>
</dbReference>
<evidence type="ECO:0000313" key="4">
    <source>
        <dbReference type="Proteomes" id="UP001162741"/>
    </source>
</evidence>
<dbReference type="Pfam" id="PF04773">
    <property type="entry name" value="FecR"/>
    <property type="match status" value="1"/>
</dbReference>
<accession>A0ABY6J8R5</accession>
<reference evidence="3" key="1">
    <citation type="submission" date="2022-10" db="EMBL/GenBank/DDBJ databases">
        <title>Chitinophaga sp. nov., isolated from soil.</title>
        <authorList>
            <person name="Jeon C.O."/>
        </authorList>
    </citation>
    <scope>NUCLEOTIDE SEQUENCE</scope>
    <source>
        <strain evidence="3">R8</strain>
    </source>
</reference>
<dbReference type="RefSeq" id="WP_264283548.1">
    <property type="nucleotide sequence ID" value="NZ_CP107006.1"/>
</dbReference>
<protein>
    <submittedName>
        <fullName evidence="3">DUF4974 domain-containing protein</fullName>
    </submittedName>
</protein>
<evidence type="ECO:0000259" key="1">
    <source>
        <dbReference type="Pfam" id="PF04773"/>
    </source>
</evidence>
<dbReference type="EMBL" id="CP107006">
    <property type="protein sequence ID" value="UYQ95875.1"/>
    <property type="molecule type" value="Genomic_DNA"/>
</dbReference>
<evidence type="ECO:0000259" key="2">
    <source>
        <dbReference type="Pfam" id="PF16344"/>
    </source>
</evidence>
<dbReference type="InterPro" id="IPR012373">
    <property type="entry name" value="Ferrdict_sens_TM"/>
</dbReference>
<name>A0ABY6J8R5_9BACT</name>
<dbReference type="Proteomes" id="UP001162741">
    <property type="component" value="Chromosome"/>
</dbReference>
<sequence>MTYVFAAGAGERKTITMPDQSVVHLNAGSRITYDEAYNEDGRELTLEGEAFFEVTEDPQKPFKVLHGGLTTEVLGTSFNIHAYSAAADMKVTVATGRVRVSGAANATLAAGQSLTYVKSSATANVTKPSHVEQSYSWKDGVLAFDSERLGDIAHTLERWYNVTVHLEGEGAANCRFTGAFERLPLEKVLSLLSKNGNFSYRINGRDVYITGVPCP</sequence>
<feature type="domain" description="Protein FecR C-terminal" evidence="2">
    <location>
        <begin position="142"/>
        <end position="209"/>
    </location>
</feature>
<dbReference type="PANTHER" id="PTHR30273">
    <property type="entry name" value="PERIPLASMIC SIGNAL SENSOR AND SIGMA FACTOR ACTIVATOR FECR-RELATED"/>
    <property type="match status" value="1"/>
</dbReference>
<gene>
    <name evidence="3" type="ORF">MKQ68_12270</name>
</gene>
<evidence type="ECO:0000313" key="3">
    <source>
        <dbReference type="EMBL" id="UYQ95875.1"/>
    </source>
</evidence>
<organism evidence="3 4">
    <name type="scientific">Chitinophaga horti</name>
    <dbReference type="NCBI Taxonomy" id="2920382"/>
    <lineage>
        <taxon>Bacteria</taxon>
        <taxon>Pseudomonadati</taxon>
        <taxon>Bacteroidota</taxon>
        <taxon>Chitinophagia</taxon>
        <taxon>Chitinophagales</taxon>
        <taxon>Chitinophagaceae</taxon>
        <taxon>Chitinophaga</taxon>
    </lineage>
</organism>
<feature type="domain" description="FecR protein" evidence="1">
    <location>
        <begin position="6"/>
        <end position="99"/>
    </location>
</feature>
<keyword evidence="4" id="KW-1185">Reference proteome</keyword>
<dbReference type="PANTHER" id="PTHR30273:SF2">
    <property type="entry name" value="PROTEIN FECR"/>
    <property type="match status" value="1"/>
</dbReference>